<feature type="domain" description="DUF883" evidence="8">
    <location>
        <begin position="13"/>
        <end position="63"/>
    </location>
</feature>
<dbReference type="GO" id="GO:0005886">
    <property type="term" value="C:plasma membrane"/>
    <property type="evidence" value="ECO:0007669"/>
    <property type="project" value="UniProtKB-SubCell"/>
</dbReference>
<name>C3X624_9BURK</name>
<comment type="subcellular location">
    <subcellularLocation>
        <location evidence="1">Cell inner membrane</location>
        <topology evidence="1">Single-pass membrane protein</topology>
    </subcellularLocation>
</comment>
<accession>C3X624</accession>
<evidence type="ECO:0000259" key="9">
    <source>
        <dbReference type="Pfam" id="PF19029"/>
    </source>
</evidence>
<dbReference type="InterPro" id="IPR043605">
    <property type="entry name" value="DUF883_C"/>
</dbReference>
<keyword evidence="7" id="KW-0472">Membrane</keyword>
<dbReference type="PANTHER" id="PTHR35893">
    <property type="entry name" value="INNER MEMBRANE PROTEIN-RELATED"/>
    <property type="match status" value="1"/>
</dbReference>
<keyword evidence="11" id="KW-1185">Reference proteome</keyword>
<dbReference type="InterPro" id="IPR010279">
    <property type="entry name" value="YqjD/ElaB"/>
</dbReference>
<evidence type="ECO:0000256" key="6">
    <source>
        <dbReference type="ARBA" id="ARBA00022989"/>
    </source>
</evidence>
<evidence type="ECO:0008006" key="12">
    <source>
        <dbReference type="Google" id="ProtNLM"/>
    </source>
</evidence>
<keyword evidence="5" id="KW-0812">Transmembrane</keyword>
<protein>
    <recommendedName>
        <fullName evidence="12">DUF883 domain-containing protein</fullName>
    </recommendedName>
</protein>
<dbReference type="InterPro" id="IPR043604">
    <property type="entry name" value="DUF883_N"/>
</dbReference>
<dbReference type="EMBL" id="ACDP02000001">
    <property type="protein sequence ID" value="EEO28660.2"/>
    <property type="molecule type" value="Genomic_DNA"/>
</dbReference>
<organism evidence="10 11">
    <name type="scientific">Oxalobacter paraformigenes</name>
    <dbReference type="NCBI Taxonomy" id="556268"/>
    <lineage>
        <taxon>Bacteria</taxon>
        <taxon>Pseudomonadati</taxon>
        <taxon>Pseudomonadota</taxon>
        <taxon>Betaproteobacteria</taxon>
        <taxon>Burkholderiales</taxon>
        <taxon>Oxalobacteraceae</taxon>
        <taxon>Oxalobacter</taxon>
    </lineage>
</organism>
<dbReference type="RefSeq" id="WP_020994644.1">
    <property type="nucleotide sequence ID" value="NZ_CABMNL010000001.1"/>
</dbReference>
<keyword evidence="6" id="KW-1133">Transmembrane helix</keyword>
<evidence type="ECO:0000256" key="7">
    <source>
        <dbReference type="ARBA" id="ARBA00023136"/>
    </source>
</evidence>
<proteinExistence type="inferred from homology"/>
<evidence type="ECO:0000256" key="5">
    <source>
        <dbReference type="ARBA" id="ARBA00022692"/>
    </source>
</evidence>
<evidence type="ECO:0000256" key="1">
    <source>
        <dbReference type="ARBA" id="ARBA00004377"/>
    </source>
</evidence>
<reference evidence="10" key="1">
    <citation type="submission" date="2011-10" db="EMBL/GenBank/DDBJ databases">
        <title>The Genome Sequence of Oxalobacter formigenes HOxBLS.</title>
        <authorList>
            <consortium name="The Broad Institute Genome Sequencing Platform"/>
            <person name="Earl A."/>
            <person name="Ward D."/>
            <person name="Feldgarden M."/>
            <person name="Gevers D."/>
            <person name="Allison M.J."/>
            <person name="Humphrey S."/>
            <person name="Young S.K."/>
            <person name="Zeng Q."/>
            <person name="Gargeya S."/>
            <person name="Fitzgerald M."/>
            <person name="Haas B."/>
            <person name="Abouelleil A."/>
            <person name="Alvarado L."/>
            <person name="Arachchi H.M."/>
            <person name="Berlin A."/>
            <person name="Brown A."/>
            <person name="Chapman S.B."/>
            <person name="Chen Z."/>
            <person name="Dunbar C."/>
            <person name="Freedman E."/>
            <person name="Gearin G."/>
            <person name="Goldberg J."/>
            <person name="Griggs A."/>
            <person name="Gujja S."/>
            <person name="Heiman D."/>
            <person name="Howarth C."/>
            <person name="Larson L."/>
            <person name="Lui A."/>
            <person name="MacDonald P.J.P."/>
            <person name="Montmayeur A."/>
            <person name="Murphy C."/>
            <person name="Neiman D."/>
            <person name="Pearson M."/>
            <person name="Priest M."/>
            <person name="Roberts A."/>
            <person name="Saif S."/>
            <person name="Shea T."/>
            <person name="Shenoy N."/>
            <person name="Sisk P."/>
            <person name="Stolte C."/>
            <person name="Sykes S."/>
            <person name="Wortman J."/>
            <person name="Nusbaum C."/>
            <person name="Birren B."/>
        </authorList>
    </citation>
    <scope>NUCLEOTIDE SEQUENCE [LARGE SCALE GENOMIC DNA]</scope>
    <source>
        <strain evidence="10">HOxBLS</strain>
    </source>
</reference>
<feature type="domain" description="DUF883" evidence="9">
    <location>
        <begin position="76"/>
        <end position="104"/>
    </location>
</feature>
<dbReference type="AlphaFoldDB" id="C3X624"/>
<evidence type="ECO:0000256" key="2">
    <source>
        <dbReference type="ARBA" id="ARBA00010423"/>
    </source>
</evidence>
<keyword evidence="3" id="KW-1003">Cell membrane</keyword>
<comment type="similarity">
    <text evidence="2">Belongs to the ElaB/YgaM/YqjD family.</text>
</comment>
<sequence length="107" mass="11384">MEILENAGQSGGKIMGSLKSIISDAEKVLENSTHQGSESYQNAKRKLESTITDAKFALQELEEVVVTKAKDAAVCTAEFAKEHPWKAAGIVAAVGVLVGLLIARSKK</sequence>
<comment type="caution">
    <text evidence="10">The sequence shown here is derived from an EMBL/GenBank/DDBJ whole genome shotgun (WGS) entry which is preliminary data.</text>
</comment>
<evidence type="ECO:0000313" key="11">
    <source>
        <dbReference type="Proteomes" id="UP000003973"/>
    </source>
</evidence>
<dbReference type="Pfam" id="PF05957">
    <property type="entry name" value="DUF883"/>
    <property type="match status" value="1"/>
</dbReference>
<dbReference type="PANTHER" id="PTHR35893:SF3">
    <property type="entry name" value="INNER MEMBRANE PROTEIN"/>
    <property type="match status" value="1"/>
</dbReference>
<dbReference type="eggNOG" id="COG4575">
    <property type="taxonomic scope" value="Bacteria"/>
</dbReference>
<evidence type="ECO:0000259" key="8">
    <source>
        <dbReference type="Pfam" id="PF05957"/>
    </source>
</evidence>
<keyword evidence="4" id="KW-0997">Cell inner membrane</keyword>
<dbReference type="GO" id="GO:0043022">
    <property type="term" value="F:ribosome binding"/>
    <property type="evidence" value="ECO:0007669"/>
    <property type="project" value="InterPro"/>
</dbReference>
<evidence type="ECO:0000256" key="4">
    <source>
        <dbReference type="ARBA" id="ARBA00022519"/>
    </source>
</evidence>
<evidence type="ECO:0000313" key="10">
    <source>
        <dbReference type="EMBL" id="EEO28660.2"/>
    </source>
</evidence>
<evidence type="ECO:0000256" key="3">
    <source>
        <dbReference type="ARBA" id="ARBA00022475"/>
    </source>
</evidence>
<dbReference type="Pfam" id="PF19029">
    <property type="entry name" value="DUF883_C"/>
    <property type="match status" value="1"/>
</dbReference>
<gene>
    <name evidence="10" type="ORF">OFAG_01813</name>
</gene>
<dbReference type="HOGENOM" id="CLU_132623_0_2_4"/>
<dbReference type="Proteomes" id="UP000003973">
    <property type="component" value="Unassembled WGS sequence"/>
</dbReference>